<dbReference type="Proteomes" id="UP000821865">
    <property type="component" value="Chromosome 5"/>
</dbReference>
<dbReference type="EMBL" id="CM023474">
    <property type="protein sequence ID" value="KAH7949042.1"/>
    <property type="molecule type" value="Genomic_DNA"/>
</dbReference>
<evidence type="ECO:0000313" key="2">
    <source>
        <dbReference type="Proteomes" id="UP000821865"/>
    </source>
</evidence>
<sequence>MVLLWCAVYVVLTILALTTLVKICSLVTVGKCRSTRDMSGKTVIITGGNRGIGKETARELCRRNARVILACRDIHKARAAADEIAGDTGVRPECMNLDLCSFHSIRQFAQQVLRQEERLDVLINNAGILATSRRRETEDGFEVTFQSNYLGHFLLTNLLLGLLKKSSPCRIINVGSIGHWMGTFNSDVDFKKYSQNHVYTSTKLYMTLFTMELARRLAGTGVTANCLHPGFVKSDFAHQATDFYTRTVDFVIRLFGKSVNDGAQTSVHLAVSEEVEGVSGGMFSDCKPSFAPGKPQDAEVLWNISQRMAGLC</sequence>
<name>A0ACB8CPU6_DERSI</name>
<proteinExistence type="predicted"/>
<keyword evidence="2" id="KW-1185">Reference proteome</keyword>
<gene>
    <name evidence="1" type="ORF">HPB49_004339</name>
</gene>
<accession>A0ACB8CPU6</accession>
<protein>
    <submittedName>
        <fullName evidence="1">Uncharacterized protein</fullName>
    </submittedName>
</protein>
<comment type="caution">
    <text evidence="1">The sequence shown here is derived from an EMBL/GenBank/DDBJ whole genome shotgun (WGS) entry which is preliminary data.</text>
</comment>
<organism evidence="1 2">
    <name type="scientific">Dermacentor silvarum</name>
    <name type="common">Tick</name>
    <dbReference type="NCBI Taxonomy" id="543639"/>
    <lineage>
        <taxon>Eukaryota</taxon>
        <taxon>Metazoa</taxon>
        <taxon>Ecdysozoa</taxon>
        <taxon>Arthropoda</taxon>
        <taxon>Chelicerata</taxon>
        <taxon>Arachnida</taxon>
        <taxon>Acari</taxon>
        <taxon>Parasitiformes</taxon>
        <taxon>Ixodida</taxon>
        <taxon>Ixodoidea</taxon>
        <taxon>Ixodidae</taxon>
        <taxon>Rhipicephalinae</taxon>
        <taxon>Dermacentor</taxon>
    </lineage>
</organism>
<reference evidence="1" key="1">
    <citation type="submission" date="2020-05" db="EMBL/GenBank/DDBJ databases">
        <title>Large-scale comparative analyses of tick genomes elucidate their genetic diversity and vector capacities.</title>
        <authorList>
            <person name="Jia N."/>
            <person name="Wang J."/>
            <person name="Shi W."/>
            <person name="Du L."/>
            <person name="Sun Y."/>
            <person name="Zhan W."/>
            <person name="Jiang J."/>
            <person name="Wang Q."/>
            <person name="Zhang B."/>
            <person name="Ji P."/>
            <person name="Sakyi L.B."/>
            <person name="Cui X."/>
            <person name="Yuan T."/>
            <person name="Jiang B."/>
            <person name="Yang W."/>
            <person name="Lam T.T.-Y."/>
            <person name="Chang Q."/>
            <person name="Ding S."/>
            <person name="Wang X."/>
            <person name="Zhu J."/>
            <person name="Ruan X."/>
            <person name="Zhao L."/>
            <person name="Wei J."/>
            <person name="Que T."/>
            <person name="Du C."/>
            <person name="Cheng J."/>
            <person name="Dai P."/>
            <person name="Han X."/>
            <person name="Huang E."/>
            <person name="Gao Y."/>
            <person name="Liu J."/>
            <person name="Shao H."/>
            <person name="Ye R."/>
            <person name="Li L."/>
            <person name="Wei W."/>
            <person name="Wang X."/>
            <person name="Wang C."/>
            <person name="Yang T."/>
            <person name="Huo Q."/>
            <person name="Li W."/>
            <person name="Guo W."/>
            <person name="Chen H."/>
            <person name="Zhou L."/>
            <person name="Ni X."/>
            <person name="Tian J."/>
            <person name="Zhou Y."/>
            <person name="Sheng Y."/>
            <person name="Liu T."/>
            <person name="Pan Y."/>
            <person name="Xia L."/>
            <person name="Li J."/>
            <person name="Zhao F."/>
            <person name="Cao W."/>
        </authorList>
    </citation>
    <scope>NUCLEOTIDE SEQUENCE</scope>
    <source>
        <strain evidence="1">Dsil-2018</strain>
    </source>
</reference>
<evidence type="ECO:0000313" key="1">
    <source>
        <dbReference type="EMBL" id="KAH7949042.1"/>
    </source>
</evidence>